<dbReference type="GO" id="GO:0071051">
    <property type="term" value="P:poly(A)-dependent snoRNA 3'-end processing"/>
    <property type="evidence" value="ECO:0007669"/>
    <property type="project" value="TreeGrafter"/>
</dbReference>
<evidence type="ECO:0000256" key="7">
    <source>
        <dbReference type="ARBA" id="ARBA00022884"/>
    </source>
</evidence>
<dbReference type="Pfam" id="PF00653">
    <property type="entry name" value="BIR"/>
    <property type="match status" value="1"/>
</dbReference>
<feature type="region of interest" description="Disordered" evidence="9">
    <location>
        <begin position="144"/>
        <end position="165"/>
    </location>
</feature>
<dbReference type="GO" id="GO:0016075">
    <property type="term" value="P:rRNA catabolic process"/>
    <property type="evidence" value="ECO:0007669"/>
    <property type="project" value="TreeGrafter"/>
</dbReference>
<dbReference type="Pfam" id="PF01138">
    <property type="entry name" value="RNase_PH"/>
    <property type="match status" value="1"/>
</dbReference>
<accession>A0A4S2KTY9</accession>
<dbReference type="SMART" id="SM00238">
    <property type="entry name" value="BIR"/>
    <property type="match status" value="1"/>
</dbReference>
<protein>
    <recommendedName>
        <fullName evidence="10">Exoribonuclease phosphorolytic domain-containing protein</fullName>
    </recommendedName>
</protein>
<dbReference type="Gene3D" id="1.10.1170.10">
    <property type="entry name" value="Inhibitor Of Apoptosis Protein (2mihbC-IAP-1), Chain A"/>
    <property type="match status" value="1"/>
</dbReference>
<evidence type="ECO:0000313" key="11">
    <source>
        <dbReference type="EMBL" id="TGZ53502.1"/>
    </source>
</evidence>
<dbReference type="CDD" id="cd11371">
    <property type="entry name" value="RNase_PH_MTR3"/>
    <property type="match status" value="1"/>
</dbReference>
<dbReference type="SUPFAM" id="SSF55666">
    <property type="entry name" value="Ribonuclease PH domain 2-like"/>
    <property type="match status" value="1"/>
</dbReference>
<dbReference type="PROSITE" id="PS50143">
    <property type="entry name" value="BIR_REPEAT_2"/>
    <property type="match status" value="1"/>
</dbReference>
<evidence type="ECO:0000256" key="8">
    <source>
        <dbReference type="ARBA" id="ARBA00023242"/>
    </source>
</evidence>
<feature type="domain" description="Exoribonuclease phosphorolytic" evidence="10">
    <location>
        <begin position="248"/>
        <end position="374"/>
    </location>
</feature>
<dbReference type="Gene3D" id="3.30.230.70">
    <property type="entry name" value="GHMP Kinase, N-terminal domain"/>
    <property type="match status" value="1"/>
</dbReference>
<comment type="subcellular location">
    <subcellularLocation>
        <location evidence="2">Cytoplasm</location>
    </subcellularLocation>
    <subcellularLocation>
        <location evidence="1">Nucleus</location>
    </subcellularLocation>
</comment>
<dbReference type="AlphaFoldDB" id="A0A4S2KTY9"/>
<comment type="similarity">
    <text evidence="3">Belongs to the RNase PH family.</text>
</comment>
<dbReference type="PANTHER" id="PTHR11953">
    <property type="entry name" value="EXOSOME COMPLEX COMPONENT"/>
    <property type="match status" value="1"/>
</dbReference>
<keyword evidence="6" id="KW-0271">Exosome</keyword>
<keyword evidence="5" id="KW-0698">rRNA processing</keyword>
<dbReference type="GO" id="GO:0003723">
    <property type="term" value="F:RNA binding"/>
    <property type="evidence" value="ECO:0007669"/>
    <property type="project" value="UniProtKB-KW"/>
</dbReference>
<keyword evidence="7" id="KW-0694">RNA-binding</keyword>
<reference evidence="11 12" key="1">
    <citation type="journal article" date="2019" name="Philos. Trans. R. Soc. Lond., B, Biol. Sci.">
        <title>Ant behaviour and brain gene expression of defending hosts depend on the ecological success of the intruding social parasite.</title>
        <authorList>
            <person name="Kaur R."/>
            <person name="Stoldt M."/>
            <person name="Jongepier E."/>
            <person name="Feldmeyer B."/>
            <person name="Menzel F."/>
            <person name="Bornberg-Bauer E."/>
            <person name="Foitzik S."/>
        </authorList>
    </citation>
    <scope>NUCLEOTIDE SEQUENCE [LARGE SCALE GENOMIC DNA]</scope>
    <source>
        <tissue evidence="11">Whole body</tissue>
    </source>
</reference>
<dbReference type="InterPro" id="IPR020568">
    <property type="entry name" value="Ribosomal_Su5_D2-typ_SF"/>
</dbReference>
<dbReference type="Proteomes" id="UP000310200">
    <property type="component" value="Unassembled WGS sequence"/>
</dbReference>
<dbReference type="SUPFAM" id="SSF57924">
    <property type="entry name" value="Inhibitor of apoptosis (IAP) repeat"/>
    <property type="match status" value="1"/>
</dbReference>
<dbReference type="GO" id="GO:0000177">
    <property type="term" value="C:cytoplasmic exosome (RNase complex)"/>
    <property type="evidence" value="ECO:0007669"/>
    <property type="project" value="TreeGrafter"/>
</dbReference>
<evidence type="ECO:0000259" key="10">
    <source>
        <dbReference type="Pfam" id="PF01138"/>
    </source>
</evidence>
<evidence type="ECO:0000256" key="2">
    <source>
        <dbReference type="ARBA" id="ARBA00004496"/>
    </source>
</evidence>
<dbReference type="InterPro" id="IPR036345">
    <property type="entry name" value="ExoRNase_PH_dom2_sf"/>
</dbReference>
<feature type="compositionally biased region" description="Polar residues" evidence="9">
    <location>
        <begin position="152"/>
        <end position="164"/>
    </location>
</feature>
<dbReference type="InterPro" id="IPR050080">
    <property type="entry name" value="RNase_PH"/>
</dbReference>
<evidence type="ECO:0000256" key="1">
    <source>
        <dbReference type="ARBA" id="ARBA00004123"/>
    </source>
</evidence>
<evidence type="ECO:0000256" key="9">
    <source>
        <dbReference type="SAM" id="MobiDB-lite"/>
    </source>
</evidence>
<dbReference type="InterPro" id="IPR001247">
    <property type="entry name" value="ExoRNase_PH_dom1"/>
</dbReference>
<dbReference type="InterPro" id="IPR027408">
    <property type="entry name" value="PNPase/RNase_PH_dom_sf"/>
</dbReference>
<dbReference type="GO" id="GO:0071028">
    <property type="term" value="P:nuclear mRNA surveillance"/>
    <property type="evidence" value="ECO:0007669"/>
    <property type="project" value="TreeGrafter"/>
</dbReference>
<keyword evidence="8" id="KW-0539">Nucleus</keyword>
<dbReference type="GO" id="GO:0006364">
    <property type="term" value="P:rRNA processing"/>
    <property type="evidence" value="ECO:0007669"/>
    <property type="project" value="UniProtKB-KW"/>
</dbReference>
<dbReference type="InterPro" id="IPR001370">
    <property type="entry name" value="BIR_rpt"/>
</dbReference>
<dbReference type="EMBL" id="QBLH01001013">
    <property type="protein sequence ID" value="TGZ53502.1"/>
    <property type="molecule type" value="Genomic_DNA"/>
</dbReference>
<proteinExistence type="inferred from homology"/>
<organism evidence="11 12">
    <name type="scientific">Temnothorax longispinosus</name>
    <dbReference type="NCBI Taxonomy" id="300112"/>
    <lineage>
        <taxon>Eukaryota</taxon>
        <taxon>Metazoa</taxon>
        <taxon>Ecdysozoa</taxon>
        <taxon>Arthropoda</taxon>
        <taxon>Hexapoda</taxon>
        <taxon>Insecta</taxon>
        <taxon>Pterygota</taxon>
        <taxon>Neoptera</taxon>
        <taxon>Endopterygota</taxon>
        <taxon>Hymenoptera</taxon>
        <taxon>Apocrita</taxon>
        <taxon>Aculeata</taxon>
        <taxon>Formicoidea</taxon>
        <taxon>Formicidae</taxon>
        <taxon>Myrmicinae</taxon>
        <taxon>Temnothorax</taxon>
    </lineage>
</organism>
<evidence type="ECO:0000313" key="12">
    <source>
        <dbReference type="Proteomes" id="UP000310200"/>
    </source>
</evidence>
<dbReference type="GO" id="GO:0005730">
    <property type="term" value="C:nucleolus"/>
    <property type="evidence" value="ECO:0007669"/>
    <property type="project" value="TreeGrafter"/>
</dbReference>
<evidence type="ECO:0000256" key="4">
    <source>
        <dbReference type="ARBA" id="ARBA00022490"/>
    </source>
</evidence>
<gene>
    <name evidence="11" type="ORF">DBV15_03484</name>
</gene>
<dbReference type="CDD" id="cd00022">
    <property type="entry name" value="BIR"/>
    <property type="match status" value="1"/>
</dbReference>
<evidence type="ECO:0000256" key="3">
    <source>
        <dbReference type="ARBA" id="ARBA00006678"/>
    </source>
</evidence>
<sequence>MPETTAYFWTKNRRATYGTWPFEDSDKCNAEHMAAAGFYVIGDNKEPDLVECFICGKQLDGWEPNDDPWSEHEKHQSDCPFVKLNKQNEMEWTVNELYDLYRKYKTKELVIPCKSISQKDEVKRSVETLKDKAAQLTNELFVHRSSHKNKKSTGTLPPTSGSETEAQHTAAGLLRTLTNATPNAWLTLDFTLLETATSRTWSNVSCAGDNSVMDNVKESLAKVRADTERIMHKQSIDRILNQDKYRKRPYLVKTGIVSQAKGSAYIEMGDTKVICSVFDPREVPNKTGYCVQGELFCEFKFAPFSHRKRKLHQQDAEEKEYSSILQRALEPAVCLQEFPNFQVDVYATVLDNGGSALAAAIMAASLALANAGVPMFGLVTASTVGICDRTYLVDPTDAEENFCSTKAVPGTPDDHGIIVQAALPQHGQISEMFVIGSIDMDTIERSMDLLNDTHKDICPILEQCLPNISSIKYKPVRDSVMRMENDGEESE</sequence>
<dbReference type="GO" id="GO:0034475">
    <property type="term" value="P:U4 snRNA 3'-end processing"/>
    <property type="evidence" value="ECO:0007669"/>
    <property type="project" value="TreeGrafter"/>
</dbReference>
<evidence type="ECO:0000256" key="6">
    <source>
        <dbReference type="ARBA" id="ARBA00022835"/>
    </source>
</evidence>
<dbReference type="PANTHER" id="PTHR11953:SF2">
    <property type="entry name" value="EXOSOME COMPLEX COMPONENT MTR3"/>
    <property type="match status" value="1"/>
</dbReference>
<evidence type="ECO:0000256" key="5">
    <source>
        <dbReference type="ARBA" id="ARBA00022552"/>
    </source>
</evidence>
<dbReference type="GO" id="GO:0000176">
    <property type="term" value="C:nuclear exosome (RNase complex)"/>
    <property type="evidence" value="ECO:0007669"/>
    <property type="project" value="TreeGrafter"/>
</dbReference>
<dbReference type="STRING" id="300112.A0A4S2KTY9"/>
<keyword evidence="4" id="KW-0963">Cytoplasm</keyword>
<name>A0A4S2KTY9_9HYME</name>
<dbReference type="SUPFAM" id="SSF54211">
    <property type="entry name" value="Ribosomal protein S5 domain 2-like"/>
    <property type="match status" value="1"/>
</dbReference>
<keyword evidence="12" id="KW-1185">Reference proteome</keyword>
<comment type="caution">
    <text evidence="11">The sequence shown here is derived from an EMBL/GenBank/DDBJ whole genome shotgun (WGS) entry which is preliminary data.</text>
</comment>